<sequence length="182" mass="20327">MRAGTPMNRFTKQVTMSRRSLLLTGVSILGSYVALSSLPSWALPQAGHPQLAPFMRLSGLLVNHRLNPVVGERILEAAAREHADLDSMMRQLLDLAEGKQARKVEDFFTDIPAGPLQTLAYWIIFTWYTGCSSPKRDATVFTYEEALTYQTTLDVVAIPSYGISGPNRWRQVTVPLADMPRF</sequence>
<evidence type="ECO:0000313" key="1">
    <source>
        <dbReference type="EMBL" id="QJQ02741.1"/>
    </source>
</evidence>
<dbReference type="AlphaFoldDB" id="A0A6M3ZWL9"/>
<protein>
    <submittedName>
        <fullName evidence="1">Dehydrogenase</fullName>
    </submittedName>
</protein>
<dbReference type="Pfam" id="PF12318">
    <property type="entry name" value="FAD-SLDH"/>
    <property type="match status" value="1"/>
</dbReference>
<organism evidence="1 2">
    <name type="scientific">Herbaspirillum rubrisubalbicans Os34</name>
    <dbReference type="NCBI Taxonomy" id="1235827"/>
    <lineage>
        <taxon>Bacteria</taxon>
        <taxon>Pseudomonadati</taxon>
        <taxon>Pseudomonadota</taxon>
        <taxon>Betaproteobacteria</taxon>
        <taxon>Burkholderiales</taxon>
        <taxon>Oxalobacteraceae</taxon>
        <taxon>Herbaspirillum</taxon>
    </lineage>
</organism>
<dbReference type="InterPro" id="IPR024651">
    <property type="entry name" value="FAD-SLDH_ssu"/>
</dbReference>
<gene>
    <name evidence="1" type="ORF">C798_21695</name>
</gene>
<name>A0A6M3ZWL9_9BURK</name>
<dbReference type="EMBL" id="CP008956">
    <property type="protein sequence ID" value="QJQ02741.1"/>
    <property type="molecule type" value="Genomic_DNA"/>
</dbReference>
<proteinExistence type="predicted"/>
<accession>A0A6M3ZWL9</accession>
<dbReference type="Proteomes" id="UP000501648">
    <property type="component" value="Chromosome"/>
</dbReference>
<reference evidence="1 2" key="1">
    <citation type="journal article" date="2012" name="J. Bacteriol.">
        <title>Genome sequence of the pathogenic Herbaspirillum seropedicae strain Os34, isolated from rice roots.</title>
        <authorList>
            <person name="Ye W."/>
            <person name="Ye S."/>
            <person name="Liu J."/>
            <person name="Chang S."/>
            <person name="Chen M."/>
            <person name="Zhu B."/>
            <person name="Guo L."/>
            <person name="An Q."/>
        </authorList>
    </citation>
    <scope>NUCLEOTIDE SEQUENCE [LARGE SCALE GENOMIC DNA]</scope>
    <source>
        <strain evidence="1 2">Os34</strain>
    </source>
</reference>
<evidence type="ECO:0000313" key="2">
    <source>
        <dbReference type="Proteomes" id="UP000501648"/>
    </source>
</evidence>